<dbReference type="Gene3D" id="3.30.60.20">
    <property type="match status" value="1"/>
</dbReference>
<dbReference type="GO" id="GO:0046872">
    <property type="term" value="F:metal ion binding"/>
    <property type="evidence" value="ECO:0007669"/>
    <property type="project" value="UniProtKB-KW"/>
</dbReference>
<evidence type="ECO:0000256" key="1">
    <source>
        <dbReference type="ARBA" id="ARBA00022723"/>
    </source>
</evidence>
<dbReference type="PROSITE" id="PS50081">
    <property type="entry name" value="ZF_DAG_PE_2"/>
    <property type="match status" value="1"/>
</dbReference>
<dbReference type="EMBL" id="JAKMXF010000222">
    <property type="protein sequence ID" value="KAI6654336.1"/>
    <property type="molecule type" value="Genomic_DNA"/>
</dbReference>
<dbReference type="InterPro" id="IPR002219">
    <property type="entry name" value="PKC_DAG/PE"/>
</dbReference>
<dbReference type="PANTHER" id="PTHR15735">
    <property type="entry name" value="FCH AND DOUBLE SH3 DOMAINS PROTEIN"/>
    <property type="match status" value="1"/>
</dbReference>
<dbReference type="SUPFAM" id="SSF103657">
    <property type="entry name" value="BAR/IMD domain-like"/>
    <property type="match status" value="1"/>
</dbReference>
<dbReference type="InterPro" id="IPR046349">
    <property type="entry name" value="C1-like_sf"/>
</dbReference>
<dbReference type="GO" id="GO:0030833">
    <property type="term" value="P:regulation of actin filament polymerization"/>
    <property type="evidence" value="ECO:0007669"/>
    <property type="project" value="TreeGrafter"/>
</dbReference>
<dbReference type="GO" id="GO:0007274">
    <property type="term" value="P:neuromuscular synaptic transmission"/>
    <property type="evidence" value="ECO:0007669"/>
    <property type="project" value="TreeGrafter"/>
</dbReference>
<feature type="compositionally biased region" description="Basic and acidic residues" evidence="3">
    <location>
        <begin position="532"/>
        <end position="541"/>
    </location>
</feature>
<gene>
    <name evidence="5" type="ORF">LOD99_734</name>
</gene>
<dbReference type="SMART" id="SM00055">
    <property type="entry name" value="FCH"/>
    <property type="match status" value="1"/>
</dbReference>
<feature type="region of interest" description="Disordered" evidence="3">
    <location>
        <begin position="532"/>
        <end position="560"/>
    </location>
</feature>
<dbReference type="PROSITE" id="PS00479">
    <property type="entry name" value="ZF_DAG_PE_1"/>
    <property type="match status" value="1"/>
</dbReference>
<accession>A0AAV7JZI9</accession>
<name>A0AAV7JZI9_9METZ</name>
<keyword evidence="1" id="KW-0479">Metal-binding</keyword>
<protein>
    <submittedName>
        <fullName evidence="5">Protein BZZ1</fullName>
    </submittedName>
</protein>
<proteinExistence type="predicted"/>
<dbReference type="Proteomes" id="UP001165289">
    <property type="component" value="Unassembled WGS sequence"/>
</dbReference>
<dbReference type="SUPFAM" id="SSF57889">
    <property type="entry name" value="Cysteine-rich domain"/>
    <property type="match status" value="1"/>
</dbReference>
<keyword evidence="2" id="KW-0862">Zinc</keyword>
<evidence type="ECO:0000259" key="4">
    <source>
        <dbReference type="PROSITE" id="PS50081"/>
    </source>
</evidence>
<dbReference type="Pfam" id="PF00130">
    <property type="entry name" value="C1_1"/>
    <property type="match status" value="1"/>
</dbReference>
<dbReference type="PANTHER" id="PTHR15735:SF21">
    <property type="entry name" value="PROTEIN NERVOUS WRECK"/>
    <property type="match status" value="1"/>
</dbReference>
<evidence type="ECO:0000256" key="3">
    <source>
        <dbReference type="SAM" id="MobiDB-lite"/>
    </source>
</evidence>
<evidence type="ECO:0000313" key="6">
    <source>
        <dbReference type="Proteomes" id="UP001165289"/>
    </source>
</evidence>
<sequence>MTTTPEDGEIYAKIDEVITDEGSDTAPPLPKLPKCMSLSGSYSNSLSGHSGRVRSESMFSRSTKFNRPISILEDEVGMQNLRDIPHLIDNTRGHASLAIKFAESVSDFFKKLSELNENYSRSLHGLVKQYISKNNDLKRERYFCAGSLFSYWESMVGEVEQQSLAYQEFSQTLRERISLPLRAIASQKKELLKKTFQAREEFAFDLNRQKEENQKLYKEYAENHTKVNSPNVKPALKESLTLQCHNSHNDYVLQLGASNAFSYSYHKTHLISLLDCVEELLHTLSNEFKSSLNYYISQSNHMLKKIVGRFDTLSDVLCNVSFSRDISHFVKLQNSSKIPEPIRFVFQDPDMNLNPGESVMTDNLIISRQTQQALTHRSSEVRQKKLSLNRQISNLTKEYNSIRDLYKQYDQSPEYGNKADIEGAMLTKKIEVMFSECNLETLDGKASLFEALDSPQSNSKTASLPISNQTEPIERLHLLISFNYKKFKKCDYCNEQLSVIKSEMKCEICYMRLHRKCQNNISYCNGIPIRDKEPSQKKRDSNANTPNKSKESQIGNISFI</sequence>
<reference evidence="5 6" key="1">
    <citation type="journal article" date="2023" name="BMC Biol.">
        <title>The compact genome of the sponge Oopsacas minuta (Hexactinellida) is lacking key metazoan core genes.</title>
        <authorList>
            <person name="Santini S."/>
            <person name="Schenkelaars Q."/>
            <person name="Jourda C."/>
            <person name="Duchesne M."/>
            <person name="Belahbib H."/>
            <person name="Rocher C."/>
            <person name="Selva M."/>
            <person name="Riesgo A."/>
            <person name="Vervoort M."/>
            <person name="Leys S.P."/>
            <person name="Kodjabachian L."/>
            <person name="Le Bivic A."/>
            <person name="Borchiellini C."/>
            <person name="Claverie J.M."/>
            <person name="Renard E."/>
        </authorList>
    </citation>
    <scope>NUCLEOTIDE SEQUENCE [LARGE SCALE GENOMIC DNA]</scope>
    <source>
        <strain evidence="5">SPO-2</strain>
    </source>
</reference>
<dbReference type="InterPro" id="IPR027267">
    <property type="entry name" value="AH/BAR_dom_sf"/>
</dbReference>
<organism evidence="5 6">
    <name type="scientific">Oopsacas minuta</name>
    <dbReference type="NCBI Taxonomy" id="111878"/>
    <lineage>
        <taxon>Eukaryota</taxon>
        <taxon>Metazoa</taxon>
        <taxon>Porifera</taxon>
        <taxon>Hexactinellida</taxon>
        <taxon>Hexasterophora</taxon>
        <taxon>Lyssacinosida</taxon>
        <taxon>Leucopsacidae</taxon>
        <taxon>Oopsacas</taxon>
    </lineage>
</organism>
<evidence type="ECO:0000313" key="5">
    <source>
        <dbReference type="EMBL" id="KAI6654336.1"/>
    </source>
</evidence>
<comment type="caution">
    <text evidence="5">The sequence shown here is derived from an EMBL/GenBank/DDBJ whole genome shotgun (WGS) entry which is preliminary data.</text>
</comment>
<dbReference type="InterPro" id="IPR001060">
    <property type="entry name" value="FCH_dom"/>
</dbReference>
<dbReference type="GO" id="GO:0055037">
    <property type="term" value="C:recycling endosome"/>
    <property type="evidence" value="ECO:0007669"/>
    <property type="project" value="TreeGrafter"/>
</dbReference>
<feature type="compositionally biased region" description="Polar residues" evidence="3">
    <location>
        <begin position="542"/>
        <end position="560"/>
    </location>
</feature>
<keyword evidence="6" id="KW-1185">Reference proteome</keyword>
<feature type="domain" description="Phorbol-ester/DAG-type" evidence="4">
    <location>
        <begin position="476"/>
        <end position="524"/>
    </location>
</feature>
<evidence type="ECO:0000256" key="2">
    <source>
        <dbReference type="ARBA" id="ARBA00022833"/>
    </source>
</evidence>
<dbReference type="GO" id="GO:0045202">
    <property type="term" value="C:synapse"/>
    <property type="evidence" value="ECO:0007669"/>
    <property type="project" value="GOC"/>
</dbReference>
<dbReference type="AlphaFoldDB" id="A0AAV7JZI9"/>
<dbReference type="Pfam" id="PF00611">
    <property type="entry name" value="FCH"/>
    <property type="match status" value="1"/>
</dbReference>
<dbReference type="Gene3D" id="1.20.1270.60">
    <property type="entry name" value="Arfaptin homology (AH) domain/BAR domain"/>
    <property type="match status" value="1"/>
</dbReference>